<comment type="caution">
    <text evidence="3">The sequence shown here is derived from an EMBL/GenBank/DDBJ whole genome shotgun (WGS) entry which is preliminary data.</text>
</comment>
<dbReference type="Proteomes" id="UP000238605">
    <property type="component" value="Unassembled WGS sequence"/>
</dbReference>
<name>A0A2S5SVD5_9BURK</name>
<dbReference type="SUPFAM" id="SSF56529">
    <property type="entry name" value="FAH"/>
    <property type="match status" value="1"/>
</dbReference>
<evidence type="ECO:0000313" key="4">
    <source>
        <dbReference type="Proteomes" id="UP000238605"/>
    </source>
</evidence>
<dbReference type="GO" id="GO:0016853">
    <property type="term" value="F:isomerase activity"/>
    <property type="evidence" value="ECO:0007669"/>
    <property type="project" value="UniProtKB-KW"/>
</dbReference>
<dbReference type="GO" id="GO:0018773">
    <property type="term" value="F:acetylpyruvate hydrolase activity"/>
    <property type="evidence" value="ECO:0007669"/>
    <property type="project" value="TreeGrafter"/>
</dbReference>
<sequence>MSDVFAAPAIPRVPVAGSSDTFPVHRIYCVGRNYVEHAIEMGHTGREAPFFFLKPADVIVPVDAGTTGQMHYPGLTANLHHEMELVVAIGKGGRNIPAAQALDHVWGYAAGLDMTRRDLQNDMKKQGRPWCIGKAFEESAPIGPIVPAAQAGSVLDAGIELRVNGEVRQSSRTSKLIWSVAEVIEHLSAAWTLAPGDLIFTGTPEGVGPVAVGDLLVGRIDGLPELQVRMVG</sequence>
<dbReference type="PANTHER" id="PTHR11820:SF90">
    <property type="entry name" value="FLUTATHIONE S-TRANSFERASE"/>
    <property type="match status" value="1"/>
</dbReference>
<keyword evidence="3" id="KW-0413">Isomerase</keyword>
<dbReference type="EMBL" id="PSNX01000007">
    <property type="protein sequence ID" value="PPE66527.1"/>
    <property type="molecule type" value="Genomic_DNA"/>
</dbReference>
<dbReference type="AlphaFoldDB" id="A0A2S5SVD5"/>
<dbReference type="GO" id="GO:0046872">
    <property type="term" value="F:metal ion binding"/>
    <property type="evidence" value="ECO:0007669"/>
    <property type="project" value="UniProtKB-KW"/>
</dbReference>
<protein>
    <submittedName>
        <fullName evidence="3">5-carboxymethyl-2-hydroxymuconate isomerase</fullName>
    </submittedName>
</protein>
<dbReference type="InterPro" id="IPR011234">
    <property type="entry name" value="Fumarylacetoacetase-like_C"/>
</dbReference>
<dbReference type="RefSeq" id="WP_104302473.1">
    <property type="nucleotide sequence ID" value="NZ_PSNX01000007.1"/>
</dbReference>
<keyword evidence="1" id="KW-0479">Metal-binding</keyword>
<proteinExistence type="predicted"/>
<organism evidence="3 4">
    <name type="scientific">Caldimonas caldifontis</name>
    <dbReference type="NCBI Taxonomy" id="1452508"/>
    <lineage>
        <taxon>Bacteria</taxon>
        <taxon>Pseudomonadati</taxon>
        <taxon>Pseudomonadota</taxon>
        <taxon>Betaproteobacteria</taxon>
        <taxon>Burkholderiales</taxon>
        <taxon>Sphaerotilaceae</taxon>
        <taxon>Caldimonas</taxon>
    </lineage>
</organism>
<dbReference type="Pfam" id="PF01557">
    <property type="entry name" value="FAA_hydrolase"/>
    <property type="match status" value="1"/>
</dbReference>
<keyword evidence="4" id="KW-1185">Reference proteome</keyword>
<accession>A0A2S5SVD5</accession>
<dbReference type="Gene3D" id="3.90.850.10">
    <property type="entry name" value="Fumarylacetoacetase-like, C-terminal domain"/>
    <property type="match status" value="1"/>
</dbReference>
<evidence type="ECO:0000259" key="2">
    <source>
        <dbReference type="Pfam" id="PF01557"/>
    </source>
</evidence>
<evidence type="ECO:0000313" key="3">
    <source>
        <dbReference type="EMBL" id="PPE66527.1"/>
    </source>
</evidence>
<evidence type="ECO:0000256" key="1">
    <source>
        <dbReference type="ARBA" id="ARBA00022723"/>
    </source>
</evidence>
<dbReference type="PANTHER" id="PTHR11820">
    <property type="entry name" value="ACYLPYRUVASE"/>
    <property type="match status" value="1"/>
</dbReference>
<dbReference type="InterPro" id="IPR036663">
    <property type="entry name" value="Fumarylacetoacetase_C_sf"/>
</dbReference>
<gene>
    <name evidence="3" type="ORF">C1704_09495</name>
</gene>
<reference evidence="3 4" key="1">
    <citation type="submission" date="2018-02" db="EMBL/GenBank/DDBJ databases">
        <title>Reclassifiation of [Polyangium] brachysporum DSM 7029 as Guopingzhaonella breviflexa gen. nov., sp. nov., a member of the family Comamonadaceae.</title>
        <authorList>
            <person name="Tang B."/>
        </authorList>
    </citation>
    <scope>NUCLEOTIDE SEQUENCE [LARGE SCALE GENOMIC DNA]</scope>
    <source>
        <strain evidence="3 4">BCRC 80649</strain>
    </source>
</reference>
<dbReference type="OrthoDB" id="9805307at2"/>
<feature type="domain" description="Fumarylacetoacetase-like C-terminal" evidence="2">
    <location>
        <begin position="27"/>
        <end position="229"/>
    </location>
</feature>